<protein>
    <recommendedName>
        <fullName evidence="8">Inositol-1-monophosphatase</fullName>
        <ecNumber evidence="8">3.1.3.25</ecNumber>
    </recommendedName>
</protein>
<dbReference type="Gene3D" id="3.40.190.80">
    <property type="match status" value="1"/>
</dbReference>
<evidence type="ECO:0000256" key="4">
    <source>
        <dbReference type="ARBA" id="ARBA00022723"/>
    </source>
</evidence>
<dbReference type="Gene3D" id="3.30.540.10">
    <property type="entry name" value="Fructose-1,6-Bisphosphatase, subunit A, domain 1"/>
    <property type="match status" value="1"/>
</dbReference>
<evidence type="ECO:0000256" key="8">
    <source>
        <dbReference type="RuleBase" id="RU364068"/>
    </source>
</evidence>
<dbReference type="EMBL" id="JAPDNT010000001">
    <property type="protein sequence ID" value="MCW3473676.1"/>
    <property type="molecule type" value="Genomic_DNA"/>
</dbReference>
<name>A0AA41YHT3_9PROT</name>
<proteinExistence type="inferred from homology"/>
<dbReference type="PROSITE" id="PS00630">
    <property type="entry name" value="IMP_2"/>
    <property type="match status" value="1"/>
</dbReference>
<dbReference type="GO" id="GO:0006020">
    <property type="term" value="P:inositol metabolic process"/>
    <property type="evidence" value="ECO:0007669"/>
    <property type="project" value="TreeGrafter"/>
</dbReference>
<dbReference type="InterPro" id="IPR020583">
    <property type="entry name" value="Inositol_monoP_metal-BS"/>
</dbReference>
<dbReference type="Proteomes" id="UP001165679">
    <property type="component" value="Unassembled WGS sequence"/>
</dbReference>
<feature type="binding site" evidence="7">
    <location>
        <position position="93"/>
    </location>
    <ligand>
        <name>Mg(2+)</name>
        <dbReference type="ChEBI" id="CHEBI:18420"/>
        <label>2</label>
    </ligand>
</feature>
<dbReference type="PROSITE" id="PS00629">
    <property type="entry name" value="IMP_1"/>
    <property type="match status" value="1"/>
</dbReference>
<accession>A0AA41YHT3</accession>
<dbReference type="AlphaFoldDB" id="A0AA41YHT3"/>
<evidence type="ECO:0000313" key="9">
    <source>
        <dbReference type="EMBL" id="MCW3473676.1"/>
    </source>
</evidence>
<dbReference type="CDD" id="cd01639">
    <property type="entry name" value="IMPase"/>
    <property type="match status" value="1"/>
</dbReference>
<comment type="caution">
    <text evidence="9">The sequence shown here is derived from an EMBL/GenBank/DDBJ whole genome shotgun (WGS) entry which is preliminary data.</text>
</comment>
<reference evidence="9" key="2">
    <citation type="submission" date="2022-10" db="EMBL/GenBank/DDBJ databases">
        <authorList>
            <person name="Trinh H.N."/>
        </authorList>
    </citation>
    <scope>NUCLEOTIDE SEQUENCE</scope>
    <source>
        <strain evidence="9">RN2-1</strain>
    </source>
</reference>
<gene>
    <name evidence="9" type="ORF">OL599_03720</name>
</gene>
<organism evidence="9 10">
    <name type="scientific">Limobrevibacterium gyesilva</name>
    <dbReference type="NCBI Taxonomy" id="2991712"/>
    <lineage>
        <taxon>Bacteria</taxon>
        <taxon>Pseudomonadati</taxon>
        <taxon>Pseudomonadota</taxon>
        <taxon>Alphaproteobacteria</taxon>
        <taxon>Acetobacterales</taxon>
        <taxon>Acetobacteraceae</taxon>
        <taxon>Limobrevibacterium</taxon>
    </lineage>
</organism>
<evidence type="ECO:0000256" key="2">
    <source>
        <dbReference type="ARBA" id="ARBA00001946"/>
    </source>
</evidence>
<evidence type="ECO:0000256" key="5">
    <source>
        <dbReference type="ARBA" id="ARBA00022801"/>
    </source>
</evidence>
<dbReference type="PRINTS" id="PR00377">
    <property type="entry name" value="IMPHPHTASES"/>
</dbReference>
<dbReference type="PANTHER" id="PTHR20854:SF4">
    <property type="entry name" value="INOSITOL-1-MONOPHOSPHATASE-RELATED"/>
    <property type="match status" value="1"/>
</dbReference>
<feature type="binding site" evidence="7">
    <location>
        <position position="92"/>
    </location>
    <ligand>
        <name>Mg(2+)</name>
        <dbReference type="ChEBI" id="CHEBI:18420"/>
        <label>1</label>
        <note>catalytic</note>
    </ligand>
</feature>
<feature type="binding site" evidence="7">
    <location>
        <position position="75"/>
    </location>
    <ligand>
        <name>Mg(2+)</name>
        <dbReference type="ChEBI" id="CHEBI:18420"/>
        <label>1</label>
        <note>catalytic</note>
    </ligand>
</feature>
<dbReference type="GO" id="GO:0008934">
    <property type="term" value="F:inositol monophosphate 1-phosphatase activity"/>
    <property type="evidence" value="ECO:0007669"/>
    <property type="project" value="InterPro"/>
</dbReference>
<evidence type="ECO:0000256" key="1">
    <source>
        <dbReference type="ARBA" id="ARBA00001033"/>
    </source>
</evidence>
<evidence type="ECO:0000313" key="10">
    <source>
        <dbReference type="Proteomes" id="UP001165679"/>
    </source>
</evidence>
<keyword evidence="4 7" id="KW-0479">Metal-binding</keyword>
<dbReference type="InterPro" id="IPR033942">
    <property type="entry name" value="IMPase"/>
</dbReference>
<evidence type="ECO:0000256" key="6">
    <source>
        <dbReference type="ARBA" id="ARBA00022842"/>
    </source>
</evidence>
<dbReference type="InterPro" id="IPR020550">
    <property type="entry name" value="Inositol_monophosphatase_CS"/>
</dbReference>
<dbReference type="SUPFAM" id="SSF56655">
    <property type="entry name" value="Carbohydrate phosphatase"/>
    <property type="match status" value="1"/>
</dbReference>
<evidence type="ECO:0000256" key="3">
    <source>
        <dbReference type="ARBA" id="ARBA00009759"/>
    </source>
</evidence>
<keyword evidence="10" id="KW-1185">Reference proteome</keyword>
<comment type="cofactor">
    <cofactor evidence="2 7 8">
        <name>Mg(2+)</name>
        <dbReference type="ChEBI" id="CHEBI:18420"/>
    </cofactor>
</comment>
<comment type="similarity">
    <text evidence="3 8">Belongs to the inositol monophosphatase superfamily.</text>
</comment>
<sequence length="266" mass="27483">MTAFASTALARRLDTAVQLAEEAGRLALRLRPPPGAPVATLKGAQDWLTEADGAVEEFLSRQLAERFPEDGFQGEETGRARSGTLRWVVDPIDGTSNYARGSARFCVSLGLIEDRTPLLGVLVAPAMGETFAARRGAGATLNGAPIRAAATTDLSRAMVECGWSPRRPNGAYFRLVEGVMGTGAMLRAGGSGALGLADVAAGRIDAYIELHINLWDVAAALAILQEAGATVSPFLDGNGLAEGNPIMAAAPGIAEGLVVATGFPLA</sequence>
<dbReference type="GO" id="GO:0046854">
    <property type="term" value="P:phosphatidylinositol phosphate biosynthetic process"/>
    <property type="evidence" value="ECO:0007669"/>
    <property type="project" value="InterPro"/>
</dbReference>
<keyword evidence="6 7" id="KW-0460">Magnesium</keyword>
<reference evidence="9" key="1">
    <citation type="submission" date="2022-09" db="EMBL/GenBank/DDBJ databases">
        <title>Rhodovastum sp. nov. RN2-1 isolated from soil in Seongnam, South Korea.</title>
        <authorList>
            <person name="Le N.T."/>
        </authorList>
    </citation>
    <scope>NUCLEOTIDE SEQUENCE</scope>
    <source>
        <strain evidence="9">RN2-1</strain>
    </source>
</reference>
<feature type="binding site" evidence="7">
    <location>
        <position position="216"/>
    </location>
    <ligand>
        <name>Mg(2+)</name>
        <dbReference type="ChEBI" id="CHEBI:18420"/>
        <label>1</label>
        <note>catalytic</note>
    </ligand>
</feature>
<dbReference type="Pfam" id="PF00459">
    <property type="entry name" value="Inositol_P"/>
    <property type="match status" value="1"/>
</dbReference>
<dbReference type="PANTHER" id="PTHR20854">
    <property type="entry name" value="INOSITOL MONOPHOSPHATASE"/>
    <property type="match status" value="1"/>
</dbReference>
<dbReference type="GO" id="GO:0046872">
    <property type="term" value="F:metal ion binding"/>
    <property type="evidence" value="ECO:0007669"/>
    <property type="project" value="UniProtKB-KW"/>
</dbReference>
<comment type="catalytic activity">
    <reaction evidence="1 8">
        <text>a myo-inositol phosphate + H2O = myo-inositol + phosphate</text>
        <dbReference type="Rhea" id="RHEA:24056"/>
        <dbReference type="ChEBI" id="CHEBI:15377"/>
        <dbReference type="ChEBI" id="CHEBI:17268"/>
        <dbReference type="ChEBI" id="CHEBI:43474"/>
        <dbReference type="ChEBI" id="CHEBI:84139"/>
        <dbReference type="EC" id="3.1.3.25"/>
    </reaction>
</comment>
<dbReference type="EC" id="3.1.3.25" evidence="8"/>
<keyword evidence="5 8" id="KW-0378">Hydrolase</keyword>
<dbReference type="RefSeq" id="WP_264712253.1">
    <property type="nucleotide sequence ID" value="NZ_JAPDNT010000001.1"/>
</dbReference>
<dbReference type="GO" id="GO:0007165">
    <property type="term" value="P:signal transduction"/>
    <property type="evidence" value="ECO:0007669"/>
    <property type="project" value="TreeGrafter"/>
</dbReference>
<dbReference type="InterPro" id="IPR000760">
    <property type="entry name" value="Inositol_monophosphatase-like"/>
</dbReference>
<evidence type="ECO:0000256" key="7">
    <source>
        <dbReference type="PIRSR" id="PIRSR600760-2"/>
    </source>
</evidence>
<feature type="binding site" evidence="7">
    <location>
        <position position="90"/>
    </location>
    <ligand>
        <name>Mg(2+)</name>
        <dbReference type="ChEBI" id="CHEBI:18420"/>
        <label>2</label>
    </ligand>
</feature>